<proteinExistence type="inferred from homology"/>
<dbReference type="GO" id="GO:0010181">
    <property type="term" value="F:FMN binding"/>
    <property type="evidence" value="ECO:0007669"/>
    <property type="project" value="InterPro"/>
</dbReference>
<protein>
    <submittedName>
        <fullName evidence="6">Flavoredoxin</fullName>
    </submittedName>
</protein>
<dbReference type="InterPro" id="IPR012349">
    <property type="entry name" value="Split_barrel_FMN-bd"/>
</dbReference>
<dbReference type="RefSeq" id="WP_070972140.1">
    <property type="nucleotide sequence ID" value="NZ_CP017603.1"/>
</dbReference>
<reference evidence="5 7" key="1">
    <citation type="submission" date="2016-10" db="EMBL/GenBank/DDBJ databases">
        <title>Complete Genome Sequence of Acetogen Clostridium formicoaceticum ATCC 27076.</title>
        <authorList>
            <person name="Bao T."/>
            <person name="Cheng C."/>
            <person name="Zhao J."/>
            <person name="Yang S.-T."/>
            <person name="Wang J."/>
            <person name="Wang M."/>
        </authorList>
    </citation>
    <scope>NUCLEOTIDE SEQUENCE [LARGE SCALE GENOMIC DNA]</scope>
    <source>
        <strain evidence="5 7">ATCC 27076</strain>
    </source>
</reference>
<evidence type="ECO:0000259" key="4">
    <source>
        <dbReference type="SMART" id="SM00903"/>
    </source>
</evidence>
<gene>
    <name evidence="6" type="primary">flr_1</name>
    <name evidence="5" type="ORF">BJL90_19520</name>
    <name evidence="6" type="ORF">CLFO_28760</name>
</gene>
<dbReference type="PANTHER" id="PTHR43567">
    <property type="entry name" value="FLAVOREDOXIN-RELATED-RELATED"/>
    <property type="match status" value="1"/>
</dbReference>
<comment type="cofactor">
    <cofactor evidence="1">
        <name>FMN</name>
        <dbReference type="ChEBI" id="CHEBI:58210"/>
    </cofactor>
</comment>
<reference evidence="6 8" key="2">
    <citation type="submission" date="2017-03" db="EMBL/GenBank/DDBJ databases">
        <title>Complete sequence of Clostridium formicaceticum DSM 92.</title>
        <authorList>
            <person name="Poehlein A."/>
            <person name="Karl M."/>
            <person name="Bengelsdorf F.R."/>
            <person name="Duerre P."/>
            <person name="Daniel R."/>
        </authorList>
    </citation>
    <scope>NUCLEOTIDE SEQUENCE [LARGE SCALE GENOMIC DNA]</scope>
    <source>
        <strain evidence="6 8">DSM 92</strain>
    </source>
</reference>
<keyword evidence="2" id="KW-0285">Flavoprotein</keyword>
<feature type="domain" description="Flavin reductase like" evidence="4">
    <location>
        <begin position="12"/>
        <end position="149"/>
    </location>
</feature>
<evidence type="ECO:0000256" key="1">
    <source>
        <dbReference type="ARBA" id="ARBA00001917"/>
    </source>
</evidence>
<dbReference type="Proteomes" id="UP000177894">
    <property type="component" value="Chromosome"/>
</dbReference>
<dbReference type="Pfam" id="PF01613">
    <property type="entry name" value="Flavin_Reduct"/>
    <property type="match status" value="1"/>
</dbReference>
<evidence type="ECO:0000256" key="3">
    <source>
        <dbReference type="ARBA" id="ARBA00038054"/>
    </source>
</evidence>
<dbReference type="PANTHER" id="PTHR43567:SF1">
    <property type="entry name" value="FLAVOREDOXIN"/>
    <property type="match status" value="1"/>
</dbReference>
<evidence type="ECO:0000313" key="5">
    <source>
        <dbReference type="EMBL" id="AOY77856.1"/>
    </source>
</evidence>
<name>A0AAC9RNK0_9CLOT</name>
<evidence type="ECO:0000313" key="7">
    <source>
        <dbReference type="Proteomes" id="UP000177894"/>
    </source>
</evidence>
<evidence type="ECO:0000313" key="8">
    <source>
        <dbReference type="Proteomes" id="UP000192478"/>
    </source>
</evidence>
<dbReference type="InterPro" id="IPR052174">
    <property type="entry name" value="Flavoredoxin"/>
</dbReference>
<dbReference type="EMBL" id="CP020559">
    <property type="protein sequence ID" value="ARE88473.1"/>
    <property type="molecule type" value="Genomic_DNA"/>
</dbReference>
<dbReference type="EMBL" id="CP017603">
    <property type="protein sequence ID" value="AOY77856.1"/>
    <property type="molecule type" value="Genomic_DNA"/>
</dbReference>
<dbReference type="SMART" id="SM00903">
    <property type="entry name" value="Flavin_Reduct"/>
    <property type="match status" value="1"/>
</dbReference>
<accession>A0AAC9RNK0</accession>
<comment type="similarity">
    <text evidence="3">Belongs to the flavoredoxin family.</text>
</comment>
<sequence>MKTSIGAKNIIFPTPVFIVGTYGEEGKPNAMNVAWAGICGSSPPSIGIAIREQRCTYKNIMNRKAFTINIPSEIYIKEADYFDLVSGNKTDKFSDTGLTPIQSDKVDASYIEEFPFNAECELIETLQIGEHTLFVGQIIDIKVDADCIDKNDLPDIEKIKPLLFDPAAIRYNTVGKIAGKAFSIGKRILSHDN</sequence>
<dbReference type="SUPFAM" id="SSF50475">
    <property type="entry name" value="FMN-binding split barrel"/>
    <property type="match status" value="1"/>
</dbReference>
<dbReference type="AlphaFoldDB" id="A0AAC9RNK0"/>
<dbReference type="InterPro" id="IPR002563">
    <property type="entry name" value="Flavin_Rdtase-like_dom"/>
</dbReference>
<organism evidence="6 8">
    <name type="scientific">Clostridium formicaceticum</name>
    <dbReference type="NCBI Taxonomy" id="1497"/>
    <lineage>
        <taxon>Bacteria</taxon>
        <taxon>Bacillati</taxon>
        <taxon>Bacillota</taxon>
        <taxon>Clostridia</taxon>
        <taxon>Eubacteriales</taxon>
        <taxon>Clostridiaceae</taxon>
        <taxon>Clostridium</taxon>
    </lineage>
</organism>
<evidence type="ECO:0000256" key="2">
    <source>
        <dbReference type="ARBA" id="ARBA00022630"/>
    </source>
</evidence>
<keyword evidence="7" id="KW-1185">Reference proteome</keyword>
<dbReference type="GO" id="GO:0016646">
    <property type="term" value="F:oxidoreductase activity, acting on the CH-NH group of donors, NAD or NADP as acceptor"/>
    <property type="evidence" value="ECO:0007669"/>
    <property type="project" value="UniProtKB-ARBA"/>
</dbReference>
<dbReference type="Proteomes" id="UP000192478">
    <property type="component" value="Chromosome"/>
</dbReference>
<dbReference type="KEGG" id="cfm:BJL90_19520"/>
<dbReference type="Gene3D" id="2.30.110.10">
    <property type="entry name" value="Electron Transport, Fmn-binding Protein, Chain A"/>
    <property type="match status" value="1"/>
</dbReference>
<evidence type="ECO:0000313" key="6">
    <source>
        <dbReference type="EMBL" id="ARE88473.1"/>
    </source>
</evidence>